<dbReference type="PANTHER" id="PTHR43308:SF1">
    <property type="entry name" value="OUTER MEMBRANE PROTEIN ALPHA"/>
    <property type="match status" value="1"/>
</dbReference>
<dbReference type="GO" id="GO:0016020">
    <property type="term" value="C:membrane"/>
    <property type="evidence" value="ECO:0007669"/>
    <property type="project" value="InterPro"/>
</dbReference>
<evidence type="ECO:0000259" key="4">
    <source>
        <dbReference type="PROSITE" id="PS51272"/>
    </source>
</evidence>
<name>A0A4Q7EA80_9CYAN</name>
<dbReference type="Proteomes" id="UP000292459">
    <property type="component" value="Unassembled WGS sequence"/>
</dbReference>
<dbReference type="GO" id="GO:0008643">
    <property type="term" value="P:carbohydrate transport"/>
    <property type="evidence" value="ECO:0007669"/>
    <property type="project" value="InterPro"/>
</dbReference>
<dbReference type="InterPro" id="IPR007049">
    <property type="entry name" value="Carb-sel_porin_OprB"/>
</dbReference>
<dbReference type="GO" id="GO:0015288">
    <property type="term" value="F:porin activity"/>
    <property type="evidence" value="ECO:0007669"/>
    <property type="project" value="InterPro"/>
</dbReference>
<dbReference type="InterPro" id="IPR038673">
    <property type="entry name" value="OprB_sf"/>
</dbReference>
<dbReference type="InterPro" id="IPR051465">
    <property type="entry name" value="Cell_Envelope_Struct_Comp"/>
</dbReference>
<keyword evidence="6" id="KW-1185">Reference proteome</keyword>
<proteinExistence type="inferred from homology"/>
<comment type="caution">
    <text evidence="5">The sequence shown here is derived from an EMBL/GenBank/DDBJ whole genome shotgun (WGS) entry which is preliminary data.</text>
</comment>
<dbReference type="AlphaFoldDB" id="A0A4Q7EA80"/>
<dbReference type="Pfam" id="PF00395">
    <property type="entry name" value="SLH"/>
    <property type="match status" value="1"/>
</dbReference>
<comment type="similarity">
    <text evidence="1 2">Belongs to the OprB family.</text>
</comment>
<dbReference type="InterPro" id="IPR047684">
    <property type="entry name" value="Por_som-like"/>
</dbReference>
<evidence type="ECO:0000313" key="5">
    <source>
        <dbReference type="EMBL" id="RZM79807.1"/>
    </source>
</evidence>
<evidence type="ECO:0000256" key="1">
    <source>
        <dbReference type="ARBA" id="ARBA00008769"/>
    </source>
</evidence>
<keyword evidence="3" id="KW-0175">Coiled coil</keyword>
<evidence type="ECO:0000313" key="6">
    <source>
        <dbReference type="Proteomes" id="UP000292459"/>
    </source>
</evidence>
<dbReference type="InterPro" id="IPR001119">
    <property type="entry name" value="SLH_dom"/>
</dbReference>
<dbReference type="PROSITE" id="PS51272">
    <property type="entry name" value="SLH"/>
    <property type="match status" value="1"/>
</dbReference>
<evidence type="ECO:0000256" key="3">
    <source>
        <dbReference type="SAM" id="Coils"/>
    </source>
</evidence>
<feature type="coiled-coil region" evidence="3">
    <location>
        <begin position="211"/>
        <end position="238"/>
    </location>
</feature>
<dbReference type="OrthoDB" id="468251at2"/>
<organism evidence="5 6">
    <name type="scientific">Leptolyngbya iicbica LK</name>
    <dbReference type="NCBI Taxonomy" id="2294035"/>
    <lineage>
        <taxon>Bacteria</taxon>
        <taxon>Bacillati</taxon>
        <taxon>Cyanobacteriota</taxon>
        <taxon>Cyanophyceae</taxon>
        <taxon>Leptolyngbyales</taxon>
        <taxon>Leptolyngbyaceae</taxon>
        <taxon>Leptolyngbya group</taxon>
        <taxon>Leptolyngbya</taxon>
        <taxon>Leptolyngbya iicbica</taxon>
    </lineage>
</organism>
<gene>
    <name evidence="5" type="ORF">DYY88_07430</name>
</gene>
<feature type="domain" description="SLH" evidence="4">
    <location>
        <begin position="133"/>
        <end position="197"/>
    </location>
</feature>
<accession>A0A4Q7EA80</accession>
<dbReference type="Gene3D" id="2.40.160.180">
    <property type="entry name" value="Carbohydrate-selective porin OprB"/>
    <property type="match status" value="1"/>
</dbReference>
<reference evidence="5 6" key="1">
    <citation type="submission" date="2018-11" db="EMBL/GenBank/DDBJ databases">
        <title>Whole genome sequencing of an environmental sample.</title>
        <authorList>
            <person name="Sarangi A.N."/>
            <person name="Singh D."/>
            <person name="Tripathy S."/>
        </authorList>
    </citation>
    <scope>NUCLEOTIDE SEQUENCE [LARGE SCALE GENOMIC DNA]</scope>
    <source>
        <strain evidence="5 6">Lakshadweep</strain>
    </source>
</reference>
<dbReference type="PANTHER" id="PTHR43308">
    <property type="entry name" value="OUTER MEMBRANE PROTEIN ALPHA-RELATED"/>
    <property type="match status" value="1"/>
</dbReference>
<evidence type="ECO:0000256" key="2">
    <source>
        <dbReference type="RuleBase" id="RU363072"/>
    </source>
</evidence>
<protein>
    <submittedName>
        <fullName evidence="5">Porin</fullName>
    </submittedName>
</protein>
<dbReference type="EMBL" id="QVFV01000002">
    <property type="protein sequence ID" value="RZM79807.1"/>
    <property type="molecule type" value="Genomic_DNA"/>
</dbReference>
<sequence>MLASTIALPAIASESLIEEDAATSPAVDLTTATFTDHLTIDQAALTTDANAELATIAQIGVEPSGQPLADAAGATEVQRNWLGMAAPVIEADLAPIQVADLAAATADAIAPYVTTEAEALGAIAPRQLAQISEITELTDVSVDAWAYQALASLVEEYGCIEGYPDFTYRGDRFMTRYEFAAGLNSCLDAIRFLITDNGVTADDLATIQRLSEEFAAELAELSGRVDALEADVAELRANQFATVTKLRGNVFAHINSGFRDAPILTERTFAGNAFVGGRDAQGDPIVQTIDTNPEVNFSYYTWINFDSSFTGSDRLTLQFVAGDGTASSNIYTSAGLFNTFGAPFTLQTGTPGSSINDVYIRELSYGFPISDKVSLEIGPRINWYRFFDNNRYTFFLTGANSFNSSGGTQVNAVDRGTGAVMVWDIADWADFRVGWLAENTEFLTSTAVPDPSRGLFGGAHTLSAQLGLKPVSDVNLRLLYTRSRLVPNGAGQIGGAVSEPLYGLADDGFGGALDAATADTFLVNFDWAALDWLGLFGRYSYGSTNLIDDDDDLGSVDAQSFQFGLAFPDLFKEGALGTISYVIPFDILDGREFLVAGGGDGGTQQELEVSYRYPLSPNIAIMPSFYWITNANNFDDNGNLYFLNLQTQLFF</sequence>
<dbReference type="Pfam" id="PF04966">
    <property type="entry name" value="OprB"/>
    <property type="match status" value="1"/>
</dbReference>
<dbReference type="NCBIfam" id="NF033921">
    <property type="entry name" value="por_somb"/>
    <property type="match status" value="1"/>
</dbReference>